<sequence length="87" mass="9466">MTDGRCGLMGVGLSFLAGCVVGGTAALLYAPQSGTRTRRRIADFAEDVRDRAGDMTEEATEKIHSAKEQATEKFQKVIERGRNFVNT</sequence>
<name>A0A7S8J0Q6_9BACT</name>
<evidence type="ECO:0000313" key="2">
    <source>
        <dbReference type="EMBL" id="QPD05220.1"/>
    </source>
</evidence>
<organism evidence="2 3">
    <name type="scientific">Candidatus Nitrospira kreftii</name>
    <dbReference type="NCBI Taxonomy" id="2652173"/>
    <lineage>
        <taxon>Bacteria</taxon>
        <taxon>Pseudomonadati</taxon>
        <taxon>Nitrospirota</taxon>
        <taxon>Nitrospiria</taxon>
        <taxon>Nitrospirales</taxon>
        <taxon>Nitrospiraceae</taxon>
        <taxon>Nitrospira</taxon>
    </lineage>
</organism>
<dbReference type="Pfam" id="PF12732">
    <property type="entry name" value="YtxH"/>
    <property type="match status" value="1"/>
</dbReference>
<dbReference type="PANTHER" id="PTHR35792">
    <property type="entry name" value="GENERAL STRESS PROTEIN"/>
    <property type="match status" value="1"/>
</dbReference>
<dbReference type="AlphaFoldDB" id="A0A7S8J0Q6"/>
<keyword evidence="1" id="KW-0812">Transmembrane</keyword>
<keyword evidence="1" id="KW-1133">Transmembrane helix</keyword>
<dbReference type="EMBL" id="CP047423">
    <property type="protein sequence ID" value="QPD05220.1"/>
    <property type="molecule type" value="Genomic_DNA"/>
</dbReference>
<dbReference type="KEGG" id="nkf:Nkreftii_002994"/>
<proteinExistence type="predicted"/>
<reference evidence="2 3" key="1">
    <citation type="journal article" date="2020" name="ISME J.">
        <title>Enrichment and physiological characterization of a novel comammox Nitrospira indicates ammonium inhibition of complete nitrification.</title>
        <authorList>
            <person name="Sakoula D."/>
            <person name="Koch H."/>
            <person name="Frank J."/>
            <person name="Jetten M.S.M."/>
            <person name="van Kessel M.A.H.J."/>
            <person name="Lucker S."/>
        </authorList>
    </citation>
    <scope>NUCLEOTIDE SEQUENCE [LARGE SCALE GENOMIC DNA]</scope>
    <source>
        <strain evidence="2">Comreactor17</strain>
    </source>
</reference>
<dbReference type="PROSITE" id="PS51257">
    <property type="entry name" value="PROKAR_LIPOPROTEIN"/>
    <property type="match status" value="1"/>
</dbReference>
<dbReference type="InterPro" id="IPR052928">
    <property type="entry name" value="Desiccation-related_membrane"/>
</dbReference>
<evidence type="ECO:0000256" key="1">
    <source>
        <dbReference type="SAM" id="Phobius"/>
    </source>
</evidence>
<feature type="transmembrane region" description="Helical" evidence="1">
    <location>
        <begin position="12"/>
        <end position="30"/>
    </location>
</feature>
<accession>A0A7S8J0Q6</accession>
<dbReference type="PANTHER" id="PTHR35792:SF2">
    <property type="entry name" value="GENERAL STRESS PROTEIN"/>
    <property type="match status" value="1"/>
</dbReference>
<keyword evidence="1" id="KW-0472">Membrane</keyword>
<gene>
    <name evidence="2" type="ORF">Nkreftii_002994</name>
</gene>
<dbReference type="InterPro" id="IPR024623">
    <property type="entry name" value="YtxH"/>
</dbReference>
<protein>
    <submittedName>
        <fullName evidence="2">YtxH-like protein</fullName>
    </submittedName>
</protein>
<dbReference type="Gene3D" id="6.10.140.1430">
    <property type="match status" value="1"/>
</dbReference>
<dbReference type="Proteomes" id="UP000593737">
    <property type="component" value="Chromosome"/>
</dbReference>
<evidence type="ECO:0000313" key="3">
    <source>
        <dbReference type="Proteomes" id="UP000593737"/>
    </source>
</evidence>